<feature type="chain" id="PRO_5015903288" description="DUF1552 domain-containing protein" evidence="1">
    <location>
        <begin position="27"/>
        <end position="456"/>
    </location>
</feature>
<feature type="signal peptide" evidence="1">
    <location>
        <begin position="1"/>
        <end position="26"/>
    </location>
</feature>
<dbReference type="Proteomes" id="UP000249061">
    <property type="component" value="Unassembled WGS sequence"/>
</dbReference>
<sequence length="456" mass="49768">MNRRNFLRAGGAVLALPMLESLLPRAAWGQTMTAPRRVITVFTANGDEITTRFGTRTETGFTLGDFLRAYEAQRADMLFVEGVDKYHGRLPDGQRSDGHQQGGSALAPWKSGTGSFPIGGGNGATIGYVLGPSLDKRLGDLVKARDNVRHGNLVYRVGDRGNNIWNQHAHNGPEGTQAPIPPETNPFTAYTRIFTDVTPEAREAALRRLAMRQSALDMVKSELAALKPKLSAADALRLEQHNQSVRDIEQSLSSMTANVPACTTVDTGTAIDPYTAANWNEIGKLFFRIITMAFACDLTRVVNFNWSGNTSDRVYAELGHTDGHHTISHDSSAAAFTRIRQIHNLLHTTTVADLYGALKGVQEYGGTVYDNTLVMHWSELAQGDTHSNSNNLVMFGGGGARQYFRTNRYVKLTAAANGSNSFSDLQVHLFKYMGFSDVNSWGDPLCSLGKLPTGLT</sequence>
<dbReference type="Pfam" id="PF07586">
    <property type="entry name" value="HXXSHH"/>
    <property type="match status" value="1"/>
</dbReference>
<dbReference type="AlphaFoldDB" id="A0A2W5T8M7"/>
<protein>
    <recommendedName>
        <fullName evidence="4">DUF1552 domain-containing protein</fullName>
    </recommendedName>
</protein>
<comment type="caution">
    <text evidence="2">The sequence shown here is derived from an EMBL/GenBank/DDBJ whole genome shotgun (WGS) entry which is preliminary data.</text>
</comment>
<organism evidence="2 3">
    <name type="scientific">Archangium gephyra</name>
    <dbReference type="NCBI Taxonomy" id="48"/>
    <lineage>
        <taxon>Bacteria</taxon>
        <taxon>Pseudomonadati</taxon>
        <taxon>Myxococcota</taxon>
        <taxon>Myxococcia</taxon>
        <taxon>Myxococcales</taxon>
        <taxon>Cystobacterineae</taxon>
        <taxon>Archangiaceae</taxon>
        <taxon>Archangium</taxon>
    </lineage>
</organism>
<dbReference type="EMBL" id="QFQP01000021">
    <property type="protein sequence ID" value="PZR09353.1"/>
    <property type="molecule type" value="Genomic_DNA"/>
</dbReference>
<dbReference type="InterPro" id="IPR011447">
    <property type="entry name" value="DUF1552"/>
</dbReference>
<evidence type="ECO:0008006" key="4">
    <source>
        <dbReference type="Google" id="ProtNLM"/>
    </source>
</evidence>
<gene>
    <name evidence="2" type="ORF">DI536_22495</name>
</gene>
<keyword evidence="1" id="KW-0732">Signal</keyword>
<proteinExistence type="predicted"/>
<evidence type="ECO:0000313" key="2">
    <source>
        <dbReference type="EMBL" id="PZR09353.1"/>
    </source>
</evidence>
<accession>A0A2W5T8M7</accession>
<evidence type="ECO:0000256" key="1">
    <source>
        <dbReference type="SAM" id="SignalP"/>
    </source>
</evidence>
<name>A0A2W5T8M7_9BACT</name>
<reference evidence="2 3" key="1">
    <citation type="submission" date="2017-08" db="EMBL/GenBank/DDBJ databases">
        <title>Infants hospitalized years apart are colonized by the same room-sourced microbial strains.</title>
        <authorList>
            <person name="Brooks B."/>
            <person name="Olm M.R."/>
            <person name="Firek B.A."/>
            <person name="Baker R."/>
            <person name="Thomas B.C."/>
            <person name="Morowitz M.J."/>
            <person name="Banfield J.F."/>
        </authorList>
    </citation>
    <scope>NUCLEOTIDE SEQUENCE [LARGE SCALE GENOMIC DNA]</scope>
    <source>
        <strain evidence="2">S2_003_000_R2_14</strain>
    </source>
</reference>
<evidence type="ECO:0000313" key="3">
    <source>
        <dbReference type="Proteomes" id="UP000249061"/>
    </source>
</evidence>